<comment type="caution">
    <text evidence="1">The sequence shown here is derived from an EMBL/GenBank/DDBJ whole genome shotgun (WGS) entry which is preliminary data.</text>
</comment>
<evidence type="ECO:0000313" key="2">
    <source>
        <dbReference type="Proteomes" id="UP000240880"/>
    </source>
</evidence>
<dbReference type="AlphaFoldDB" id="A0A2R6A9F8"/>
<evidence type="ECO:0000313" key="1">
    <source>
        <dbReference type="EMBL" id="PSN82957.1"/>
    </source>
</evidence>
<gene>
    <name evidence="1" type="ORF">B9Q01_06365</name>
</gene>
<name>A0A2R6A9F8_9ARCH</name>
<accession>A0A2R6A9F8</accession>
<protein>
    <submittedName>
        <fullName evidence="1">Uncharacterized protein</fullName>
    </submittedName>
</protein>
<organism evidence="1 2">
    <name type="scientific">Candidatus Marsarchaeota G1 archaeon OSP_D</name>
    <dbReference type="NCBI Taxonomy" id="1978155"/>
    <lineage>
        <taxon>Archaea</taxon>
        <taxon>Candidatus Marsarchaeota</taxon>
        <taxon>Candidatus Marsarchaeota group 1</taxon>
    </lineage>
</organism>
<proteinExistence type="predicted"/>
<dbReference type="EMBL" id="NEXC01000043">
    <property type="protein sequence ID" value="PSN82957.1"/>
    <property type="molecule type" value="Genomic_DNA"/>
</dbReference>
<dbReference type="Proteomes" id="UP000240880">
    <property type="component" value="Unassembled WGS sequence"/>
</dbReference>
<sequence>MIYLNLCFMFDKKSAQDLHRMHRILPVLEAVLSFANPLLLALLLAQLLLAQLLACTTTSRTTSAHFEFLKGVCIK</sequence>
<reference evidence="1 2" key="1">
    <citation type="submission" date="2017-04" db="EMBL/GenBank/DDBJ databases">
        <title>Novel microbial lineages endemic to geothermal iron-oxide mats fill important gaps in the evolutionary history of Archaea.</title>
        <authorList>
            <person name="Jay Z.J."/>
            <person name="Beam J.P."/>
            <person name="Dlakic M."/>
            <person name="Rusch D.B."/>
            <person name="Kozubal M.A."/>
            <person name="Inskeep W.P."/>
        </authorList>
    </citation>
    <scope>NUCLEOTIDE SEQUENCE [LARGE SCALE GENOMIC DNA]</scope>
    <source>
        <strain evidence="1">OSP_D</strain>
    </source>
</reference>